<keyword evidence="9" id="KW-1185">Reference proteome</keyword>
<protein>
    <recommendedName>
        <fullName evidence="2">histidine kinase</fullName>
        <ecNumber evidence="2">2.7.13.3</ecNumber>
    </recommendedName>
</protein>
<comment type="catalytic activity">
    <reaction evidence="1">
        <text>ATP + protein L-histidine = ADP + protein N-phospho-L-histidine.</text>
        <dbReference type="EC" id="2.7.13.3"/>
    </reaction>
</comment>
<dbReference type="Gene3D" id="3.30.565.10">
    <property type="entry name" value="Histidine kinase-like ATPase, C-terminal domain"/>
    <property type="match status" value="1"/>
</dbReference>
<dbReference type="SUPFAM" id="SSF81901">
    <property type="entry name" value="HCP-like"/>
    <property type="match status" value="1"/>
</dbReference>
<dbReference type="InterPro" id="IPR050736">
    <property type="entry name" value="Sensor_HK_Regulatory"/>
</dbReference>
<evidence type="ECO:0000259" key="7">
    <source>
        <dbReference type="PROSITE" id="PS50109"/>
    </source>
</evidence>
<evidence type="ECO:0000256" key="5">
    <source>
        <dbReference type="ARBA" id="ARBA00023012"/>
    </source>
</evidence>
<accession>A0A521BG48</accession>
<keyword evidence="6" id="KW-1133">Transmembrane helix</keyword>
<dbReference type="InterPro" id="IPR011990">
    <property type="entry name" value="TPR-like_helical_dom_sf"/>
</dbReference>
<name>A0A521BG48_SACCC</name>
<feature type="domain" description="Histidine kinase" evidence="7">
    <location>
        <begin position="415"/>
        <end position="630"/>
    </location>
</feature>
<dbReference type="PRINTS" id="PR00344">
    <property type="entry name" value="BCTRLSENSOR"/>
</dbReference>
<dbReference type="InterPro" id="IPR036097">
    <property type="entry name" value="HisK_dim/P_sf"/>
</dbReference>
<dbReference type="GO" id="GO:0000155">
    <property type="term" value="F:phosphorelay sensor kinase activity"/>
    <property type="evidence" value="ECO:0007669"/>
    <property type="project" value="InterPro"/>
</dbReference>
<evidence type="ECO:0000313" key="9">
    <source>
        <dbReference type="Proteomes" id="UP000319040"/>
    </source>
</evidence>
<keyword evidence="5" id="KW-0902">Two-component regulatory system</keyword>
<dbReference type="InterPro" id="IPR036890">
    <property type="entry name" value="HATPase_C_sf"/>
</dbReference>
<dbReference type="EC" id="2.7.13.3" evidence="2"/>
<dbReference type="PANTHER" id="PTHR43711:SF1">
    <property type="entry name" value="HISTIDINE KINASE 1"/>
    <property type="match status" value="1"/>
</dbReference>
<dbReference type="SUPFAM" id="SSF47384">
    <property type="entry name" value="Homodimeric domain of signal transducing histidine kinase"/>
    <property type="match status" value="1"/>
</dbReference>
<dbReference type="InterPro" id="IPR019734">
    <property type="entry name" value="TPR_rpt"/>
</dbReference>
<dbReference type="PROSITE" id="PS50109">
    <property type="entry name" value="HIS_KIN"/>
    <property type="match status" value="1"/>
</dbReference>
<keyword evidence="3" id="KW-0808">Transferase</keyword>
<gene>
    <name evidence="8" type="ORF">SAMN06265379_101919</name>
</gene>
<dbReference type="InterPro" id="IPR005467">
    <property type="entry name" value="His_kinase_dom"/>
</dbReference>
<keyword evidence="6" id="KW-0812">Transmembrane</keyword>
<evidence type="ECO:0000313" key="8">
    <source>
        <dbReference type="EMBL" id="SMO46029.1"/>
    </source>
</evidence>
<dbReference type="InterPro" id="IPR004358">
    <property type="entry name" value="Sig_transdc_His_kin-like_C"/>
</dbReference>
<evidence type="ECO:0000256" key="2">
    <source>
        <dbReference type="ARBA" id="ARBA00012438"/>
    </source>
</evidence>
<feature type="transmembrane region" description="Helical" evidence="6">
    <location>
        <begin position="366"/>
        <end position="386"/>
    </location>
</feature>
<keyword evidence="6" id="KW-0472">Membrane</keyword>
<proteinExistence type="predicted"/>
<dbReference type="SMART" id="SM00387">
    <property type="entry name" value="HATPase_c"/>
    <property type="match status" value="1"/>
</dbReference>
<dbReference type="AlphaFoldDB" id="A0A521BG48"/>
<dbReference type="PANTHER" id="PTHR43711">
    <property type="entry name" value="TWO-COMPONENT HISTIDINE KINASE"/>
    <property type="match status" value="1"/>
</dbReference>
<dbReference type="SMART" id="SM00028">
    <property type="entry name" value="TPR"/>
    <property type="match status" value="4"/>
</dbReference>
<evidence type="ECO:0000256" key="3">
    <source>
        <dbReference type="ARBA" id="ARBA00022679"/>
    </source>
</evidence>
<dbReference type="Pfam" id="PF02518">
    <property type="entry name" value="HATPase_c"/>
    <property type="match status" value="1"/>
</dbReference>
<reference evidence="8 9" key="1">
    <citation type="submission" date="2017-05" db="EMBL/GenBank/DDBJ databases">
        <authorList>
            <person name="Varghese N."/>
            <person name="Submissions S."/>
        </authorList>
    </citation>
    <scope>NUCLEOTIDE SEQUENCE [LARGE SCALE GENOMIC DNA]</scope>
    <source>
        <strain evidence="8 9">DSM 27040</strain>
    </source>
</reference>
<organism evidence="8 9">
    <name type="scientific">Saccharicrinis carchari</name>
    <dbReference type="NCBI Taxonomy" id="1168039"/>
    <lineage>
        <taxon>Bacteria</taxon>
        <taxon>Pseudomonadati</taxon>
        <taxon>Bacteroidota</taxon>
        <taxon>Bacteroidia</taxon>
        <taxon>Marinilabiliales</taxon>
        <taxon>Marinilabiliaceae</taxon>
        <taxon>Saccharicrinis</taxon>
    </lineage>
</organism>
<dbReference type="Proteomes" id="UP000319040">
    <property type="component" value="Unassembled WGS sequence"/>
</dbReference>
<sequence>MLNNLKHWHHILAVQKFFFLLMLFLLYPTGSLYAQEKVDSLKALLLCDISDSAKADVYQELGYETLYKSHSEAMLYFTKANQFAINAFDTLSVFYSLVGMCDVYSTIGEYKQAADCITKAIKLISDNDYTMLAYSYGRLATIYAGVDNDSLSFVNDRKSLYYNRLQNDSLSIAYDYNNIAGHFSEAGKADSAVYYYNKSFAYLPDTFDNLYAYNLSGLGYLYGRIPDVKKSLTFHQRALKLYKAKELTYDMALDQYYIADMYYLSGNLDSATVYSEKSLEKSKKLRNHDLLKRNYHLLNKLYHDRMDFKEAANYSRLELLYTDSINQKNKENIILSLKSKYELEEQSRQLEEAERHNAILAGQRTLFLILSLLIFILLVISIVVLIKNKKEQKANAELVKRLDKTNSYISKLLSIISHDLRNSVGNLNNFTQLMHHRLLDNKSIKLMLSKFVPMVDSTHSLLDTLLTWSESNTEVFKPKIEKVSLKQVVQLCIDQLGYLGKAKQISLESTVEDTFVYADKNMLLVVLRNLVSNAIKFSESGSLVKIEAAVKDENVEFIVRDKGVGMSEEEIVQVLDQTSNYHSAGTNGERGSGLGLSLCSSFISRHDGQLKIQSTKGKGSTFSFVIPQRSNINKGVHS</sequence>
<dbReference type="OrthoDB" id="1269247at2"/>
<dbReference type="Gene3D" id="1.25.40.10">
    <property type="entry name" value="Tetratricopeptide repeat domain"/>
    <property type="match status" value="2"/>
</dbReference>
<dbReference type="EMBL" id="FXTB01000001">
    <property type="protein sequence ID" value="SMO46029.1"/>
    <property type="molecule type" value="Genomic_DNA"/>
</dbReference>
<keyword evidence="4 8" id="KW-0418">Kinase</keyword>
<dbReference type="InterPro" id="IPR003594">
    <property type="entry name" value="HATPase_dom"/>
</dbReference>
<evidence type="ECO:0000256" key="4">
    <source>
        <dbReference type="ARBA" id="ARBA00022777"/>
    </source>
</evidence>
<evidence type="ECO:0000256" key="6">
    <source>
        <dbReference type="SAM" id="Phobius"/>
    </source>
</evidence>
<dbReference type="SUPFAM" id="SSF55874">
    <property type="entry name" value="ATPase domain of HSP90 chaperone/DNA topoisomerase II/histidine kinase"/>
    <property type="match status" value="1"/>
</dbReference>
<evidence type="ECO:0000256" key="1">
    <source>
        <dbReference type="ARBA" id="ARBA00000085"/>
    </source>
</evidence>